<dbReference type="EMBL" id="CM039177">
    <property type="protein sequence ID" value="KAH9698086.1"/>
    <property type="molecule type" value="Genomic_DNA"/>
</dbReference>
<keyword evidence="2" id="KW-1185">Reference proteome</keyword>
<gene>
    <name evidence="1" type="ORF">KPL71_023875</name>
</gene>
<organism evidence="1 2">
    <name type="scientific">Citrus sinensis</name>
    <name type="common">Sweet orange</name>
    <name type="synonym">Citrus aurantium var. sinensis</name>
    <dbReference type="NCBI Taxonomy" id="2711"/>
    <lineage>
        <taxon>Eukaryota</taxon>
        <taxon>Viridiplantae</taxon>
        <taxon>Streptophyta</taxon>
        <taxon>Embryophyta</taxon>
        <taxon>Tracheophyta</taxon>
        <taxon>Spermatophyta</taxon>
        <taxon>Magnoliopsida</taxon>
        <taxon>eudicotyledons</taxon>
        <taxon>Gunneridae</taxon>
        <taxon>Pentapetalae</taxon>
        <taxon>rosids</taxon>
        <taxon>malvids</taxon>
        <taxon>Sapindales</taxon>
        <taxon>Rutaceae</taxon>
        <taxon>Aurantioideae</taxon>
        <taxon>Citrus</taxon>
    </lineage>
</organism>
<reference evidence="2" key="1">
    <citation type="journal article" date="2023" name="Hortic. Res.">
        <title>A chromosome-level phased genome enabling allele-level studies in sweet orange: a case study on citrus Huanglongbing tolerance.</title>
        <authorList>
            <person name="Wu B."/>
            <person name="Yu Q."/>
            <person name="Deng Z."/>
            <person name="Duan Y."/>
            <person name="Luo F."/>
            <person name="Gmitter F. Jr."/>
        </authorList>
    </citation>
    <scope>NUCLEOTIDE SEQUENCE [LARGE SCALE GENOMIC DNA]</scope>
    <source>
        <strain evidence="2">cv. Valencia</strain>
    </source>
</reference>
<evidence type="ECO:0000313" key="2">
    <source>
        <dbReference type="Proteomes" id="UP000829398"/>
    </source>
</evidence>
<sequence length="1052" mass="120170">MASTSSTSTSSQITSDKSAISISSTLSLPKTCTKHVASKIENLVEYSYIPDSAQVSESSMPLISPYQLYRCGNTFTLSIRTLISTKRPTPKEYVQSSRLDQCALQATQAEQYVMLEIPIDLIAQWQREEYTHLHLGGVRLILTLHGRKGLPVTARLALLDTRFKEYQHVVIGTILTTLHAGSALLTFYPNFNLSLQDPNLPTAFKVQIQLQGAEQAVMAKMATLHHQLVYRLQNHALDLPSPQTSSDALMILIDTETIPTIVQIPRQIPKQELLKLMPMGWLSNYEKFHQNSQPIHTFEAFFEKRDDGIVKMTFQPPSEPAAPRTFFSYTSMITASENARVQNNVLQRLDGKVDSVASQVRSTDGKVDSIAAQLEKMYFDMKAHVSQLDLDLHQMIRNIYWGPEFDQKEAEIRKLKEYEQTKSVSSSDSESEYADVSKLLMAQPTDEPSSSSPPLKTPIVDEPAADTEPTAPALAPDPTPRPTTAWIDVQMIRPGANTQSVLREFMSKTIGSLRDWFESLGQYRQLQFVQIPDTPTALGLIYEQYLGEPSTAQELARREFHQMKCCSLQQKYLDFHYKKMSSLYYKLNGFNDPILRHVFVASLPKELLPELQRQLKVHNLEVSNLSLGKIYQFAIGCLEKLYEQKEFFKDLMKDKPPFKSACKKPYLEIKCRDDKHCTCIPKKNSHFHKYPTKPKHRSSKHKKPYRFFKRKDPARIHRSKGSRCFICKKKGHFVKNCPNRPTKDVRLISHLQQSSMISDHEDIESLFTEQDDYDDFTTFALDDSSESLDSDNVTIIHTVQQLSVSQQAPIPLVKLHLLLFKFDKPISLIGFIDTGAQKSMLNPSILPFHCWKNHTEYFRAANELEGDLFTTVFIVHRPYFQHPVRKLFWTRDQAYEWITVPHSFPLSHDPQLVNNLRSFLLELNHVQPPPPDIQHTSLGPKHEILHIPTHTTTSTPSILIKEEKPDYTDVLIQDSQYTWEDFTSLLQTFGESSQSDPSQMTPTQPQGTSLSPLTPSKTNIDYESMYANLHWSKEHFAEIDSDVDNLSPSHSF</sequence>
<dbReference type="Proteomes" id="UP000829398">
    <property type="component" value="Chromosome 8"/>
</dbReference>
<name>A0ACB8IMF8_CITSI</name>
<comment type="caution">
    <text evidence="1">The sequence shown here is derived from an EMBL/GenBank/DDBJ whole genome shotgun (WGS) entry which is preliminary data.</text>
</comment>
<proteinExistence type="predicted"/>
<evidence type="ECO:0000313" key="1">
    <source>
        <dbReference type="EMBL" id="KAH9698086.1"/>
    </source>
</evidence>
<protein>
    <submittedName>
        <fullName evidence="1">Uncharacterized protein</fullName>
    </submittedName>
</protein>
<accession>A0ACB8IMF8</accession>